<gene>
    <name evidence="15" type="ORF">HMPREF0083_01803</name>
</gene>
<evidence type="ECO:0000256" key="4">
    <source>
        <dbReference type="ARBA" id="ARBA00022475"/>
    </source>
</evidence>
<dbReference type="GO" id="GO:0006508">
    <property type="term" value="P:proteolysis"/>
    <property type="evidence" value="ECO:0007669"/>
    <property type="project" value="UniProtKB-KW"/>
</dbReference>
<dbReference type="InterPro" id="IPR008915">
    <property type="entry name" value="Peptidase_M50"/>
</dbReference>
<evidence type="ECO:0000256" key="6">
    <source>
        <dbReference type="ARBA" id="ARBA00022692"/>
    </source>
</evidence>
<dbReference type="InterPro" id="IPR044537">
    <property type="entry name" value="Rip2-like"/>
</dbReference>
<dbReference type="MEROPS" id="M50.A05"/>
<evidence type="ECO:0000256" key="12">
    <source>
        <dbReference type="ARBA" id="ARBA00023136"/>
    </source>
</evidence>
<comment type="caution">
    <text evidence="15">The sequence shown here is derived from an EMBL/GenBank/DDBJ whole genome shotgun (WGS) entry which is preliminary data.</text>
</comment>
<dbReference type="STRING" id="649747.HMPREF0083_01803"/>
<dbReference type="AlphaFoldDB" id="U1YD68"/>
<evidence type="ECO:0000256" key="1">
    <source>
        <dbReference type="ARBA" id="ARBA00001947"/>
    </source>
</evidence>
<evidence type="ECO:0000256" key="8">
    <source>
        <dbReference type="ARBA" id="ARBA00022801"/>
    </source>
</evidence>
<organism evidence="15 16">
    <name type="scientific">Aneurinibacillus aneurinilyticus ATCC 12856</name>
    <dbReference type="NCBI Taxonomy" id="649747"/>
    <lineage>
        <taxon>Bacteria</taxon>
        <taxon>Bacillati</taxon>
        <taxon>Bacillota</taxon>
        <taxon>Bacilli</taxon>
        <taxon>Bacillales</taxon>
        <taxon>Paenibacillaceae</taxon>
        <taxon>Aneurinibacillus group</taxon>
        <taxon>Aneurinibacillus</taxon>
    </lineage>
</organism>
<feature type="transmembrane region" description="Helical" evidence="13">
    <location>
        <begin position="163"/>
        <end position="186"/>
    </location>
</feature>
<dbReference type="PATRIC" id="fig|649747.3.peg.1627"/>
<dbReference type="Proteomes" id="UP000016511">
    <property type="component" value="Unassembled WGS sequence"/>
</dbReference>
<keyword evidence="7" id="KW-0479">Metal-binding</keyword>
<evidence type="ECO:0000256" key="7">
    <source>
        <dbReference type="ARBA" id="ARBA00022723"/>
    </source>
</evidence>
<accession>U1YD68</accession>
<dbReference type="InterPro" id="IPR052348">
    <property type="entry name" value="Metallopeptidase_M50B"/>
</dbReference>
<evidence type="ECO:0000256" key="2">
    <source>
        <dbReference type="ARBA" id="ARBA00004651"/>
    </source>
</evidence>
<dbReference type="eggNOG" id="COG1994">
    <property type="taxonomic scope" value="Bacteria"/>
</dbReference>
<keyword evidence="11" id="KW-0482">Metalloprotease</keyword>
<keyword evidence="5" id="KW-0645">Protease</keyword>
<dbReference type="EMBL" id="AWSJ01000120">
    <property type="protein sequence ID" value="ERI10042.1"/>
    <property type="molecule type" value="Genomic_DNA"/>
</dbReference>
<evidence type="ECO:0000256" key="3">
    <source>
        <dbReference type="ARBA" id="ARBA00007931"/>
    </source>
</evidence>
<evidence type="ECO:0000256" key="5">
    <source>
        <dbReference type="ARBA" id="ARBA00022670"/>
    </source>
</evidence>
<evidence type="ECO:0000256" key="10">
    <source>
        <dbReference type="ARBA" id="ARBA00022989"/>
    </source>
</evidence>
<evidence type="ECO:0000313" key="15">
    <source>
        <dbReference type="EMBL" id="ERI10042.1"/>
    </source>
</evidence>
<feature type="transmembrane region" description="Helical" evidence="13">
    <location>
        <begin position="118"/>
        <end position="143"/>
    </location>
</feature>
<dbReference type="GO" id="GO:0046872">
    <property type="term" value="F:metal ion binding"/>
    <property type="evidence" value="ECO:0007669"/>
    <property type="project" value="UniProtKB-KW"/>
</dbReference>
<dbReference type="CDD" id="cd06158">
    <property type="entry name" value="S2P-M50_like_1"/>
    <property type="match status" value="1"/>
</dbReference>
<evidence type="ECO:0000313" key="16">
    <source>
        <dbReference type="Proteomes" id="UP000016511"/>
    </source>
</evidence>
<dbReference type="Pfam" id="PF02163">
    <property type="entry name" value="Peptidase_M50"/>
    <property type="match status" value="1"/>
</dbReference>
<feature type="domain" description="Peptidase M50" evidence="14">
    <location>
        <begin position="43"/>
        <end position="218"/>
    </location>
</feature>
<evidence type="ECO:0000256" key="11">
    <source>
        <dbReference type="ARBA" id="ARBA00023049"/>
    </source>
</evidence>
<keyword evidence="9" id="KW-0862">Zinc</keyword>
<evidence type="ECO:0000256" key="9">
    <source>
        <dbReference type="ARBA" id="ARBA00022833"/>
    </source>
</evidence>
<name>U1YD68_ANEAE</name>
<keyword evidence="16" id="KW-1185">Reference proteome</keyword>
<keyword evidence="8" id="KW-0378">Hydrolase</keyword>
<evidence type="ECO:0000259" key="14">
    <source>
        <dbReference type="Pfam" id="PF02163"/>
    </source>
</evidence>
<dbReference type="GO" id="GO:0005886">
    <property type="term" value="C:plasma membrane"/>
    <property type="evidence" value="ECO:0007669"/>
    <property type="project" value="UniProtKB-SubCell"/>
</dbReference>
<reference evidence="15 16" key="1">
    <citation type="submission" date="2013-08" db="EMBL/GenBank/DDBJ databases">
        <authorList>
            <person name="Weinstock G."/>
            <person name="Sodergren E."/>
            <person name="Wylie T."/>
            <person name="Fulton L."/>
            <person name="Fulton R."/>
            <person name="Fronick C."/>
            <person name="O'Laughlin M."/>
            <person name="Godfrey J."/>
            <person name="Miner T."/>
            <person name="Herter B."/>
            <person name="Appelbaum E."/>
            <person name="Cordes M."/>
            <person name="Lek S."/>
            <person name="Wollam A."/>
            <person name="Pepin K.H."/>
            <person name="Palsikar V.B."/>
            <person name="Mitreva M."/>
            <person name="Wilson R.K."/>
        </authorList>
    </citation>
    <scope>NUCLEOTIDE SEQUENCE [LARGE SCALE GENOMIC DNA]</scope>
    <source>
        <strain evidence="15 16">ATCC 12856</strain>
    </source>
</reference>
<dbReference type="HOGENOM" id="CLU_086979_1_0_9"/>
<keyword evidence="4" id="KW-1003">Cell membrane</keyword>
<keyword evidence="10 13" id="KW-1133">Transmembrane helix</keyword>
<feature type="transmembrane region" description="Helical" evidence="13">
    <location>
        <begin position="39"/>
        <end position="60"/>
    </location>
</feature>
<dbReference type="PANTHER" id="PTHR35864:SF1">
    <property type="entry name" value="ZINC METALLOPROTEASE YWHC-RELATED"/>
    <property type="match status" value="1"/>
</dbReference>
<proteinExistence type="inferred from homology"/>
<comment type="subcellular location">
    <subcellularLocation>
        <location evidence="2">Cell membrane</location>
        <topology evidence="2">Multi-pass membrane protein</topology>
    </subcellularLocation>
</comment>
<dbReference type="PANTHER" id="PTHR35864">
    <property type="entry name" value="ZINC METALLOPROTEASE MJ0611-RELATED"/>
    <property type="match status" value="1"/>
</dbReference>
<comment type="cofactor">
    <cofactor evidence="1">
        <name>Zn(2+)</name>
        <dbReference type="ChEBI" id="CHEBI:29105"/>
    </cofactor>
</comment>
<comment type="similarity">
    <text evidence="3">Belongs to the peptidase M50B family.</text>
</comment>
<protein>
    <submittedName>
        <fullName evidence="15">Peptidase, M50 family</fullName>
    </submittedName>
</protein>
<feature type="transmembrane region" description="Helical" evidence="13">
    <location>
        <begin position="207"/>
        <end position="228"/>
    </location>
</feature>
<sequence length="243" mass="27844">MSCGFIYAVRYLESKKVYPYRKMIGKGGTVLFNFDWDSLLYRIIAFVIAFSIHEWAHAFVAYKLGDNTAKNEGRLTLNPISHVEPIGMLMILFGPFGWARPVPVNMFHFRGNRRLGMVLVAIAGPLTNLILAFLFLQAGWYLATTNIMNAWPAWAATLVSNTITWSFAINVALFVFNLLPVAPLDGSKIFRYILPRRFDHFFERMEPYGMFVLLLLIFIPGLGSIVLYQPYEWVQNALFSLIR</sequence>
<feature type="transmembrane region" description="Helical" evidence="13">
    <location>
        <begin position="80"/>
        <end position="98"/>
    </location>
</feature>
<dbReference type="GO" id="GO:0008237">
    <property type="term" value="F:metallopeptidase activity"/>
    <property type="evidence" value="ECO:0007669"/>
    <property type="project" value="UniProtKB-KW"/>
</dbReference>
<keyword evidence="12 13" id="KW-0472">Membrane</keyword>
<evidence type="ECO:0000256" key="13">
    <source>
        <dbReference type="SAM" id="Phobius"/>
    </source>
</evidence>
<keyword evidence="6 13" id="KW-0812">Transmembrane</keyword>